<organism evidence="6 7">
    <name type="scientific">Novosphingobium resinovorum</name>
    <dbReference type="NCBI Taxonomy" id="158500"/>
    <lineage>
        <taxon>Bacteria</taxon>
        <taxon>Pseudomonadati</taxon>
        <taxon>Pseudomonadota</taxon>
        <taxon>Alphaproteobacteria</taxon>
        <taxon>Sphingomonadales</taxon>
        <taxon>Sphingomonadaceae</taxon>
        <taxon>Novosphingobium</taxon>
    </lineage>
</organism>
<keyword evidence="8" id="KW-1185">Reference proteome</keyword>
<evidence type="ECO:0000313" key="8">
    <source>
        <dbReference type="Proteomes" id="UP000094626"/>
    </source>
</evidence>
<dbReference type="AlphaFoldDB" id="A0A031K2P3"/>
<reference evidence="6 7" key="1">
    <citation type="submission" date="2014-03" db="EMBL/GenBank/DDBJ databases">
        <title>Whole genome sequence of Novosphingobium resinovorum KF1.</title>
        <authorList>
            <person name="Gan H.M."/>
            <person name="Gan H.Y."/>
            <person name="Chew T.H."/>
            <person name="Savka M.A."/>
        </authorList>
    </citation>
    <scope>NUCLEOTIDE SEQUENCE [LARGE SCALE GENOMIC DNA]</scope>
    <source>
        <strain evidence="6 7">KF1</strain>
    </source>
</reference>
<geneLocation type="plasmid" evidence="5 8">
    <name>pSA1</name>
</geneLocation>
<dbReference type="Pfam" id="PF03328">
    <property type="entry name" value="HpcH_HpaI"/>
    <property type="match status" value="1"/>
</dbReference>
<dbReference type="PANTHER" id="PTHR30502:SF0">
    <property type="entry name" value="PHOSPHOENOLPYRUVATE CARBOXYLASE FAMILY PROTEIN"/>
    <property type="match status" value="1"/>
</dbReference>
<dbReference type="eggNOG" id="COG3836">
    <property type="taxonomic scope" value="Bacteria"/>
</dbReference>
<dbReference type="InterPro" id="IPR015813">
    <property type="entry name" value="Pyrv/PenolPyrv_kinase-like_dom"/>
</dbReference>
<sequence>MPPGSVLNTPAFRERLTSGELLVGTFVKTPSPIVAEVLSLTGLDCLCLDAEHAPFDRATIDGCVAMTRAIGMPSLVRIPVATPEQVLNALDCGATGVVAPHIRNAAEAAAFARACRFGAGGRGYAGSTRAACYTTRPMADHLRLSERETVAIAQIEDPEAVEDIDEIARVDGIDCLFVGRVDLTVGYGLASQDHERVVAAVERICDAGRRNGRAVGMFLSRIEDVTHWHERGASLFLLGSDHGFLLQGAADLLDRARRSVAV</sequence>
<dbReference type="SUPFAM" id="SSF51621">
    <property type="entry name" value="Phosphoenolpyruvate/pyruvate domain"/>
    <property type="match status" value="1"/>
</dbReference>
<gene>
    <name evidence="5" type="ORF">BES08_18900</name>
    <name evidence="6" type="ORF">BV97_01766</name>
</gene>
<keyword evidence="3 6" id="KW-0456">Lyase</keyword>
<name>A0A031K2P3_9SPHN</name>
<comment type="similarity">
    <text evidence="1">Belongs to the HpcH/HpaI aldolase family.</text>
</comment>
<dbReference type="GO" id="GO:0005737">
    <property type="term" value="C:cytoplasm"/>
    <property type="evidence" value="ECO:0007669"/>
    <property type="project" value="TreeGrafter"/>
</dbReference>
<dbReference type="OrthoDB" id="9802624at2"/>
<keyword evidence="2" id="KW-0479">Metal-binding</keyword>
<evidence type="ECO:0000256" key="3">
    <source>
        <dbReference type="ARBA" id="ARBA00023239"/>
    </source>
</evidence>
<dbReference type="InterPro" id="IPR050251">
    <property type="entry name" value="HpcH-HpaI_aldolase"/>
</dbReference>
<dbReference type="KEGG" id="nre:BES08_18900"/>
<dbReference type="Gene3D" id="3.20.20.60">
    <property type="entry name" value="Phosphoenolpyruvate-binding domains"/>
    <property type="match status" value="1"/>
</dbReference>
<dbReference type="Proteomes" id="UP000024329">
    <property type="component" value="Unassembled WGS sequence"/>
</dbReference>
<dbReference type="GO" id="GO:0016832">
    <property type="term" value="F:aldehyde-lyase activity"/>
    <property type="evidence" value="ECO:0007669"/>
    <property type="project" value="TreeGrafter"/>
</dbReference>
<evidence type="ECO:0000256" key="1">
    <source>
        <dbReference type="ARBA" id="ARBA00005568"/>
    </source>
</evidence>
<reference evidence="5" key="2">
    <citation type="submission" date="2016-08" db="EMBL/GenBank/DDBJ databases">
        <authorList>
            <person name="Seilhamer J.J."/>
        </authorList>
    </citation>
    <scope>NUCLEOTIDE SEQUENCE [LARGE SCALE GENOMIC DNA]</scope>
    <source>
        <strain evidence="5">SA1</strain>
        <plasmid evidence="5">pSA1</plasmid>
    </source>
</reference>
<protein>
    <submittedName>
        <fullName evidence="5 6">Aldolase</fullName>
    </submittedName>
</protein>
<dbReference type="InterPro" id="IPR005000">
    <property type="entry name" value="Aldolase/citrate-lyase_domain"/>
</dbReference>
<keyword evidence="5" id="KW-0614">Plasmid</keyword>
<dbReference type="EMBL" id="CP017076">
    <property type="protein sequence ID" value="AOR78970.1"/>
    <property type="molecule type" value="Genomic_DNA"/>
</dbReference>
<evidence type="ECO:0000313" key="6">
    <source>
        <dbReference type="EMBL" id="EZP82842.1"/>
    </source>
</evidence>
<dbReference type="GO" id="GO:0046872">
    <property type="term" value="F:metal ion binding"/>
    <property type="evidence" value="ECO:0007669"/>
    <property type="project" value="UniProtKB-KW"/>
</dbReference>
<dbReference type="PANTHER" id="PTHR30502">
    <property type="entry name" value="2-KETO-3-DEOXY-L-RHAMNONATE ALDOLASE"/>
    <property type="match status" value="1"/>
</dbReference>
<evidence type="ECO:0000313" key="7">
    <source>
        <dbReference type="Proteomes" id="UP000024329"/>
    </source>
</evidence>
<accession>A0A031K2P3</accession>
<reference evidence="8" key="3">
    <citation type="journal article" date="2017" name="J. Biotechnol.">
        <title>Complete genome sequence of Novosphingobium resinovorum SA1, a versatile xenobiotic-degrading bacterium capable of utilizing sulfanilic acid.</title>
        <authorList>
            <person name="Hegedus B."/>
            <person name="Kos P.B."/>
            <person name="Balint B."/>
            <person name="Maroti G."/>
            <person name="Gan H.M."/>
            <person name="Perei K."/>
            <person name="Rakhely G."/>
        </authorList>
    </citation>
    <scope>NUCLEOTIDE SEQUENCE [LARGE SCALE GENOMIC DNA]</scope>
    <source>
        <strain evidence="8">SA1</strain>
    </source>
</reference>
<evidence type="ECO:0000259" key="4">
    <source>
        <dbReference type="Pfam" id="PF03328"/>
    </source>
</evidence>
<feature type="domain" description="HpcH/HpaI aldolase/citrate lyase" evidence="4">
    <location>
        <begin position="24"/>
        <end position="243"/>
    </location>
</feature>
<dbReference type="InterPro" id="IPR040442">
    <property type="entry name" value="Pyrv_kinase-like_dom_sf"/>
</dbReference>
<evidence type="ECO:0000313" key="5">
    <source>
        <dbReference type="EMBL" id="AOR78970.1"/>
    </source>
</evidence>
<proteinExistence type="inferred from homology"/>
<dbReference type="PATRIC" id="fig|158500.4.peg.1810"/>
<dbReference type="EMBL" id="JFYZ01000005">
    <property type="protein sequence ID" value="EZP82842.1"/>
    <property type="molecule type" value="Genomic_DNA"/>
</dbReference>
<dbReference type="Proteomes" id="UP000094626">
    <property type="component" value="Plasmid pSA1"/>
</dbReference>
<evidence type="ECO:0000256" key="2">
    <source>
        <dbReference type="ARBA" id="ARBA00022723"/>
    </source>
</evidence>